<name>A0A3N1L255_9PROT</name>
<dbReference type="InterPro" id="IPR035709">
    <property type="entry name" value="YoaB-like"/>
</dbReference>
<evidence type="ECO:0000313" key="2">
    <source>
        <dbReference type="Proteomes" id="UP000278222"/>
    </source>
</evidence>
<evidence type="ECO:0000313" key="1">
    <source>
        <dbReference type="EMBL" id="ROP84546.1"/>
    </source>
</evidence>
<dbReference type="RefSeq" id="WP_123692556.1">
    <property type="nucleotide sequence ID" value="NZ_AP019700.1"/>
</dbReference>
<proteinExistence type="predicted"/>
<dbReference type="SUPFAM" id="SSF55298">
    <property type="entry name" value="YjgF-like"/>
    <property type="match status" value="1"/>
</dbReference>
<comment type="caution">
    <text evidence="1">The sequence shown here is derived from an EMBL/GenBank/DDBJ whole genome shotgun (WGS) entry which is preliminary data.</text>
</comment>
<dbReference type="AlphaFoldDB" id="A0A3N1L255"/>
<reference evidence="1 2" key="1">
    <citation type="submission" date="2018-11" db="EMBL/GenBank/DDBJ databases">
        <title>Genomic Encyclopedia of Type Strains, Phase IV (KMG-IV): sequencing the most valuable type-strain genomes for metagenomic binning, comparative biology and taxonomic classification.</title>
        <authorList>
            <person name="Goeker M."/>
        </authorList>
    </citation>
    <scope>NUCLEOTIDE SEQUENCE [LARGE SCALE GENOMIC DNA]</scope>
    <source>
        <strain evidence="1 2">DSM 5900</strain>
    </source>
</reference>
<dbReference type="EMBL" id="RJKX01000015">
    <property type="protein sequence ID" value="ROP84546.1"/>
    <property type="molecule type" value="Genomic_DNA"/>
</dbReference>
<dbReference type="PANTHER" id="PTHR47328:SF1">
    <property type="entry name" value="RUTC FAMILY PROTEIN YOAB"/>
    <property type="match status" value="1"/>
</dbReference>
<dbReference type="Gene3D" id="3.30.1330.40">
    <property type="entry name" value="RutC-like"/>
    <property type="match status" value="1"/>
</dbReference>
<accession>A0A3N1L255</accession>
<protein>
    <submittedName>
        <fullName evidence="1">Enamine deaminase RidA (YjgF/YER057c/UK114 family)</fullName>
    </submittedName>
</protein>
<dbReference type="InterPro" id="IPR035959">
    <property type="entry name" value="RutC-like_sf"/>
</dbReference>
<gene>
    <name evidence="1" type="ORF">EDC65_3900</name>
</gene>
<dbReference type="Proteomes" id="UP000278222">
    <property type="component" value="Unassembled WGS sequence"/>
</dbReference>
<sequence length="116" mass="12316">MKRIEPGSRLSKAVVANGFVYISGLTAREKVQDVAAQTTDILAQIDGYLAAAGTDKSRLVMCNIWLVDIGTFNTMNGAWEAWVDPKNPPARATVESRLGGQGNLVEISAIALAPTA</sequence>
<dbReference type="CDD" id="cd06150">
    <property type="entry name" value="YjgF_YER057c_UK114_like_2"/>
    <property type="match status" value="1"/>
</dbReference>
<keyword evidence="2" id="KW-1185">Reference proteome</keyword>
<dbReference type="InterPro" id="IPR006175">
    <property type="entry name" value="YjgF/YER057c/UK114"/>
</dbReference>
<dbReference type="Pfam" id="PF01042">
    <property type="entry name" value="Ribonuc_L-PSP"/>
    <property type="match status" value="1"/>
</dbReference>
<dbReference type="PANTHER" id="PTHR47328">
    <property type="match status" value="1"/>
</dbReference>
<organism evidence="1 2">
    <name type="scientific">Stella humosa</name>
    <dbReference type="NCBI Taxonomy" id="94"/>
    <lineage>
        <taxon>Bacteria</taxon>
        <taxon>Pseudomonadati</taxon>
        <taxon>Pseudomonadota</taxon>
        <taxon>Alphaproteobacteria</taxon>
        <taxon>Rhodospirillales</taxon>
        <taxon>Stellaceae</taxon>
        <taxon>Stella</taxon>
    </lineage>
</organism>
<dbReference type="OrthoDB" id="9803101at2"/>